<name>A0AA39KD75_ARMTA</name>
<protein>
    <submittedName>
        <fullName evidence="2">Uncharacterized protein</fullName>
    </submittedName>
</protein>
<accession>A0AA39KD75</accession>
<comment type="caution">
    <text evidence="2">The sequence shown here is derived from an EMBL/GenBank/DDBJ whole genome shotgun (WGS) entry which is preliminary data.</text>
</comment>
<feature type="transmembrane region" description="Helical" evidence="1">
    <location>
        <begin position="20"/>
        <end position="37"/>
    </location>
</feature>
<dbReference type="AlphaFoldDB" id="A0AA39KD75"/>
<gene>
    <name evidence="2" type="ORF">EV420DRAFT_1642720</name>
</gene>
<dbReference type="EMBL" id="JAUEPS010000016">
    <property type="protein sequence ID" value="KAK0459021.1"/>
    <property type="molecule type" value="Genomic_DNA"/>
</dbReference>
<evidence type="ECO:0000313" key="2">
    <source>
        <dbReference type="EMBL" id="KAK0459021.1"/>
    </source>
</evidence>
<organism evidence="2 3">
    <name type="scientific">Armillaria tabescens</name>
    <name type="common">Ringless honey mushroom</name>
    <name type="synonym">Agaricus tabescens</name>
    <dbReference type="NCBI Taxonomy" id="1929756"/>
    <lineage>
        <taxon>Eukaryota</taxon>
        <taxon>Fungi</taxon>
        <taxon>Dikarya</taxon>
        <taxon>Basidiomycota</taxon>
        <taxon>Agaricomycotina</taxon>
        <taxon>Agaricomycetes</taxon>
        <taxon>Agaricomycetidae</taxon>
        <taxon>Agaricales</taxon>
        <taxon>Marasmiineae</taxon>
        <taxon>Physalacriaceae</taxon>
        <taxon>Desarmillaria</taxon>
    </lineage>
</organism>
<dbReference type="GeneID" id="85360949"/>
<keyword evidence="3" id="KW-1185">Reference proteome</keyword>
<sequence>MFVALTEWIRYYLEPVAEMIGAVVPTLLLGRILIGFARPYDFWKGSIPAMKEKSPQALLNQISSVTRTVMFADEVRTPASAPIPALTKKAENALATLAIGEE</sequence>
<keyword evidence="1" id="KW-1133">Transmembrane helix</keyword>
<keyword evidence="1" id="KW-0812">Transmembrane</keyword>
<keyword evidence="1" id="KW-0472">Membrane</keyword>
<reference evidence="2" key="1">
    <citation type="submission" date="2023-06" db="EMBL/GenBank/DDBJ databases">
        <authorList>
            <consortium name="Lawrence Berkeley National Laboratory"/>
            <person name="Ahrendt S."/>
            <person name="Sahu N."/>
            <person name="Indic B."/>
            <person name="Wong-Bajracharya J."/>
            <person name="Merenyi Z."/>
            <person name="Ke H.-M."/>
            <person name="Monk M."/>
            <person name="Kocsube S."/>
            <person name="Drula E."/>
            <person name="Lipzen A."/>
            <person name="Balint B."/>
            <person name="Henrissat B."/>
            <person name="Andreopoulos B."/>
            <person name="Martin F.M."/>
            <person name="Harder C.B."/>
            <person name="Rigling D."/>
            <person name="Ford K.L."/>
            <person name="Foster G.D."/>
            <person name="Pangilinan J."/>
            <person name="Papanicolaou A."/>
            <person name="Barry K."/>
            <person name="LaButti K."/>
            <person name="Viragh M."/>
            <person name="Koriabine M."/>
            <person name="Yan M."/>
            <person name="Riley R."/>
            <person name="Champramary S."/>
            <person name="Plett K.L."/>
            <person name="Tsai I.J."/>
            <person name="Slot J."/>
            <person name="Sipos G."/>
            <person name="Plett J."/>
            <person name="Nagy L.G."/>
            <person name="Grigoriev I.V."/>
        </authorList>
    </citation>
    <scope>NUCLEOTIDE SEQUENCE</scope>
    <source>
        <strain evidence="2">CCBAS 213</strain>
    </source>
</reference>
<dbReference type="RefSeq" id="XP_060331271.1">
    <property type="nucleotide sequence ID" value="XM_060477401.1"/>
</dbReference>
<dbReference type="Proteomes" id="UP001175211">
    <property type="component" value="Unassembled WGS sequence"/>
</dbReference>
<evidence type="ECO:0000256" key="1">
    <source>
        <dbReference type="SAM" id="Phobius"/>
    </source>
</evidence>
<evidence type="ECO:0000313" key="3">
    <source>
        <dbReference type="Proteomes" id="UP001175211"/>
    </source>
</evidence>
<proteinExistence type="predicted"/>